<evidence type="ECO:0000256" key="5">
    <source>
        <dbReference type="ARBA" id="ARBA00022771"/>
    </source>
</evidence>
<dbReference type="GO" id="GO:0006368">
    <property type="term" value="P:transcription elongation by RNA polymerase II"/>
    <property type="evidence" value="ECO:0007669"/>
    <property type="project" value="TreeGrafter"/>
</dbReference>
<dbReference type="Gene3D" id="2.20.25.190">
    <property type="match status" value="1"/>
</dbReference>
<sequence length="110" mass="12701">MGRRKKSSVKKAVKRKRTSISTQFKCPFCNHEDSVEATLKYEQEVGTLVCRVCGASYSATINYLSEPIDVFSEWIDHCEQEQEEAEKHAADEEEEDEELDARRSVRARLE</sequence>
<evidence type="ECO:0000256" key="7">
    <source>
        <dbReference type="ARBA" id="ARBA00023015"/>
    </source>
</evidence>
<keyword evidence="7 10" id="KW-0805">Transcription regulation</keyword>
<dbReference type="InterPro" id="IPR007808">
    <property type="entry name" value="Elf1"/>
</dbReference>
<dbReference type="InterPro" id="IPR038567">
    <property type="entry name" value="T_Elf1_sf"/>
</dbReference>
<evidence type="ECO:0000256" key="1">
    <source>
        <dbReference type="ARBA" id="ARBA00003357"/>
    </source>
</evidence>
<comment type="function">
    <text evidence="1 10">Transcription elongation factor implicated in the maintenance of proper chromatin structure in actively transcribed regions.</text>
</comment>
<dbReference type="PANTHER" id="PTHR20934">
    <property type="entry name" value="TRANSCRIPTION ELONGATION FACTOR 1 HOMOLOG"/>
    <property type="match status" value="1"/>
</dbReference>
<evidence type="ECO:0000256" key="8">
    <source>
        <dbReference type="ARBA" id="ARBA00023163"/>
    </source>
</evidence>
<dbReference type="SUPFAM" id="SSF57783">
    <property type="entry name" value="Zinc beta-ribbon"/>
    <property type="match status" value="1"/>
</dbReference>
<keyword evidence="5 10" id="KW-0863">Zinc-finger</keyword>
<keyword evidence="13" id="KW-1185">Reference proteome</keyword>
<evidence type="ECO:0000313" key="12">
    <source>
        <dbReference type="EMBL" id="KAJ8613117.1"/>
    </source>
</evidence>
<keyword evidence="4 10" id="KW-0479">Metal-binding</keyword>
<keyword evidence="6 10" id="KW-0862">Zinc</keyword>
<dbReference type="GO" id="GO:0008023">
    <property type="term" value="C:transcription elongation factor complex"/>
    <property type="evidence" value="ECO:0007669"/>
    <property type="project" value="TreeGrafter"/>
</dbReference>
<gene>
    <name evidence="12" type="ORF">CTAYLR_004799</name>
</gene>
<organism evidence="12 13">
    <name type="scientific">Chrysophaeum taylorii</name>
    <dbReference type="NCBI Taxonomy" id="2483200"/>
    <lineage>
        <taxon>Eukaryota</taxon>
        <taxon>Sar</taxon>
        <taxon>Stramenopiles</taxon>
        <taxon>Ochrophyta</taxon>
        <taxon>Pelagophyceae</taxon>
        <taxon>Pelagomonadales</taxon>
        <taxon>Pelagomonadaceae</taxon>
        <taxon>Chrysophaeum</taxon>
    </lineage>
</organism>
<dbReference type="PANTHER" id="PTHR20934:SF0">
    <property type="entry name" value="TRANSCRIPTION ELONGATION FACTOR 1 HOMOLOG"/>
    <property type="match status" value="1"/>
</dbReference>
<dbReference type="EMBL" id="JAQMWT010000036">
    <property type="protein sequence ID" value="KAJ8613117.1"/>
    <property type="molecule type" value="Genomic_DNA"/>
</dbReference>
<comment type="subcellular location">
    <subcellularLocation>
        <location evidence="2 10">Nucleus</location>
    </subcellularLocation>
</comment>
<proteinExistence type="inferred from homology"/>
<evidence type="ECO:0000256" key="4">
    <source>
        <dbReference type="ARBA" id="ARBA00022723"/>
    </source>
</evidence>
<protein>
    <recommendedName>
        <fullName evidence="10">Transcription elongation factor 1 homolog</fullName>
    </recommendedName>
</protein>
<evidence type="ECO:0000256" key="3">
    <source>
        <dbReference type="ARBA" id="ARBA00009730"/>
    </source>
</evidence>
<evidence type="ECO:0000256" key="11">
    <source>
        <dbReference type="SAM" id="MobiDB-lite"/>
    </source>
</evidence>
<dbReference type="Pfam" id="PF05129">
    <property type="entry name" value="Zn_ribbon_Elf1"/>
    <property type="match status" value="1"/>
</dbReference>
<accession>A0AAD7UP81</accession>
<dbReference type="GO" id="GO:0000993">
    <property type="term" value="F:RNA polymerase II complex binding"/>
    <property type="evidence" value="ECO:0007669"/>
    <property type="project" value="TreeGrafter"/>
</dbReference>
<evidence type="ECO:0000256" key="6">
    <source>
        <dbReference type="ARBA" id="ARBA00022833"/>
    </source>
</evidence>
<comment type="similarity">
    <text evidence="3 10">Belongs to the ELOF1 family.</text>
</comment>
<dbReference type="Proteomes" id="UP001230188">
    <property type="component" value="Unassembled WGS sequence"/>
</dbReference>
<dbReference type="FunFam" id="2.20.25.190:FF:000001">
    <property type="entry name" value="Transcription elongation factor 1 homolog"/>
    <property type="match status" value="1"/>
</dbReference>
<evidence type="ECO:0000313" key="13">
    <source>
        <dbReference type="Proteomes" id="UP001230188"/>
    </source>
</evidence>
<reference evidence="12" key="1">
    <citation type="submission" date="2023-01" db="EMBL/GenBank/DDBJ databases">
        <title>Metagenome sequencing of chrysophaentin producing Chrysophaeum taylorii.</title>
        <authorList>
            <person name="Davison J."/>
            <person name="Bewley C."/>
        </authorList>
    </citation>
    <scope>NUCLEOTIDE SEQUENCE</scope>
    <source>
        <strain evidence="12">NIES-1699</strain>
    </source>
</reference>
<name>A0AAD7UP81_9STRA</name>
<dbReference type="GO" id="GO:0008270">
    <property type="term" value="F:zinc ion binding"/>
    <property type="evidence" value="ECO:0007669"/>
    <property type="project" value="UniProtKB-KW"/>
</dbReference>
<evidence type="ECO:0000256" key="9">
    <source>
        <dbReference type="ARBA" id="ARBA00023242"/>
    </source>
</evidence>
<feature type="compositionally biased region" description="Basic and acidic residues" evidence="11">
    <location>
        <begin position="100"/>
        <end position="110"/>
    </location>
</feature>
<evidence type="ECO:0000256" key="2">
    <source>
        <dbReference type="ARBA" id="ARBA00004123"/>
    </source>
</evidence>
<feature type="region of interest" description="Disordered" evidence="11">
    <location>
        <begin position="82"/>
        <end position="110"/>
    </location>
</feature>
<keyword evidence="9 10" id="KW-0539">Nucleus</keyword>
<keyword evidence="8 10" id="KW-0804">Transcription</keyword>
<evidence type="ECO:0000256" key="10">
    <source>
        <dbReference type="RuleBase" id="RU364033"/>
    </source>
</evidence>
<comment type="caution">
    <text evidence="12">The sequence shown here is derived from an EMBL/GenBank/DDBJ whole genome shotgun (WGS) entry which is preliminary data.</text>
</comment>
<dbReference type="AlphaFoldDB" id="A0AAD7UP81"/>